<dbReference type="Proteomes" id="UP001272137">
    <property type="component" value="Unassembled WGS sequence"/>
</dbReference>
<dbReference type="EMBL" id="QXCT01000001">
    <property type="protein sequence ID" value="MDW9251531.1"/>
    <property type="molecule type" value="Genomic_DNA"/>
</dbReference>
<protein>
    <submittedName>
        <fullName evidence="1">Uncharacterized protein</fullName>
    </submittedName>
</protein>
<gene>
    <name evidence="1" type="ORF">C7S16_6425</name>
</gene>
<organism evidence="1 2">
    <name type="scientific">Burkholderia thailandensis</name>
    <dbReference type="NCBI Taxonomy" id="57975"/>
    <lineage>
        <taxon>Bacteria</taxon>
        <taxon>Pseudomonadati</taxon>
        <taxon>Pseudomonadota</taxon>
        <taxon>Betaproteobacteria</taxon>
        <taxon>Burkholderiales</taxon>
        <taxon>Burkholderiaceae</taxon>
        <taxon>Burkholderia</taxon>
        <taxon>pseudomallei group</taxon>
    </lineage>
</organism>
<name>A0AAW9CUX0_BURTH</name>
<sequence>MKRRIATSKGSFSLTRMIVMTRHVKKESKGIAEKGFRV</sequence>
<proteinExistence type="predicted"/>
<comment type="caution">
    <text evidence="1">The sequence shown here is derived from an EMBL/GenBank/DDBJ whole genome shotgun (WGS) entry which is preliminary data.</text>
</comment>
<reference evidence="1" key="1">
    <citation type="submission" date="2018-08" db="EMBL/GenBank/DDBJ databases">
        <title>Identification of Burkholderia cepacia strains that express a Burkholderia pseudomallei-like capsular polysaccharide.</title>
        <authorList>
            <person name="Burtnick M.N."/>
            <person name="Vongsouvath M."/>
            <person name="Newton P."/>
            <person name="Wuthiekanun V."/>
            <person name="Limmathurotsakul D."/>
            <person name="Brett P.J."/>
            <person name="Chantratita N."/>
            <person name="Dance D.A."/>
        </authorList>
    </citation>
    <scope>NUCLEOTIDE SEQUENCE</scope>
    <source>
        <strain evidence="1">SBXCC001</strain>
    </source>
</reference>
<evidence type="ECO:0000313" key="2">
    <source>
        <dbReference type="Proteomes" id="UP001272137"/>
    </source>
</evidence>
<dbReference type="AlphaFoldDB" id="A0AAW9CUX0"/>
<evidence type="ECO:0000313" key="1">
    <source>
        <dbReference type="EMBL" id="MDW9251531.1"/>
    </source>
</evidence>
<accession>A0AAW9CUX0</accession>